<proteinExistence type="predicted"/>
<keyword evidence="1" id="KW-0472">Membrane</keyword>
<evidence type="ECO:0000313" key="2">
    <source>
        <dbReference type="EMBL" id="GAG94108.1"/>
    </source>
</evidence>
<keyword evidence="1" id="KW-1133">Transmembrane helix</keyword>
<accession>X1CCV6</accession>
<evidence type="ECO:0000256" key="1">
    <source>
        <dbReference type="SAM" id="Phobius"/>
    </source>
</evidence>
<name>X1CCV6_9ZZZZ</name>
<feature type="transmembrane region" description="Helical" evidence="1">
    <location>
        <begin position="6"/>
        <end position="26"/>
    </location>
</feature>
<reference evidence="2" key="1">
    <citation type="journal article" date="2014" name="Front. Microbiol.">
        <title>High frequency of phylogenetically diverse reductive dehalogenase-homologous genes in deep subseafloor sedimentary metagenomes.</title>
        <authorList>
            <person name="Kawai M."/>
            <person name="Futagami T."/>
            <person name="Toyoda A."/>
            <person name="Takaki Y."/>
            <person name="Nishi S."/>
            <person name="Hori S."/>
            <person name="Arai W."/>
            <person name="Tsubouchi T."/>
            <person name="Morono Y."/>
            <person name="Uchiyama I."/>
            <person name="Ito T."/>
            <person name="Fujiyama A."/>
            <person name="Inagaki F."/>
            <person name="Takami H."/>
        </authorList>
    </citation>
    <scope>NUCLEOTIDE SEQUENCE</scope>
    <source>
        <strain evidence="2">Expedition CK06-06</strain>
    </source>
</reference>
<feature type="non-terminal residue" evidence="2">
    <location>
        <position position="65"/>
    </location>
</feature>
<organism evidence="2">
    <name type="scientific">marine sediment metagenome</name>
    <dbReference type="NCBI Taxonomy" id="412755"/>
    <lineage>
        <taxon>unclassified sequences</taxon>
        <taxon>metagenomes</taxon>
        <taxon>ecological metagenomes</taxon>
    </lineage>
</organism>
<dbReference type="EMBL" id="BART01026207">
    <property type="protein sequence ID" value="GAG94108.1"/>
    <property type="molecule type" value="Genomic_DNA"/>
</dbReference>
<comment type="caution">
    <text evidence="2">The sequence shown here is derived from an EMBL/GenBank/DDBJ whole genome shotgun (WGS) entry which is preliminary data.</text>
</comment>
<dbReference type="AlphaFoldDB" id="X1CCV6"/>
<gene>
    <name evidence="2" type="ORF">S01H4_46819</name>
</gene>
<sequence length="65" mass="7174">MGLNVFNIFLLGLTFTAFVIACGFITDSSRKIGNLPEKETNKDLENAHKNSIWASITGWITVAML</sequence>
<protein>
    <submittedName>
        <fullName evidence="2">Uncharacterized protein</fullName>
    </submittedName>
</protein>
<keyword evidence="1" id="KW-0812">Transmembrane</keyword>